<evidence type="ECO:0000313" key="1">
    <source>
        <dbReference type="EMBL" id="KAK7940086.1"/>
    </source>
</evidence>
<name>A0AAW0QBK3_9GOBI</name>
<accession>A0AAW0QBK3</accession>
<dbReference type="EMBL" id="JBBPFD010000002">
    <property type="protein sequence ID" value="KAK7940086.1"/>
    <property type="molecule type" value="Genomic_DNA"/>
</dbReference>
<dbReference type="AlphaFoldDB" id="A0AAW0QBK3"/>
<protein>
    <submittedName>
        <fullName evidence="1">Uncharacterized protein</fullName>
    </submittedName>
</protein>
<organism evidence="1 2">
    <name type="scientific">Mugilogobius chulae</name>
    <name type="common">yellowstripe goby</name>
    <dbReference type="NCBI Taxonomy" id="88201"/>
    <lineage>
        <taxon>Eukaryota</taxon>
        <taxon>Metazoa</taxon>
        <taxon>Chordata</taxon>
        <taxon>Craniata</taxon>
        <taxon>Vertebrata</taxon>
        <taxon>Euteleostomi</taxon>
        <taxon>Actinopterygii</taxon>
        <taxon>Neopterygii</taxon>
        <taxon>Teleostei</taxon>
        <taxon>Neoteleostei</taxon>
        <taxon>Acanthomorphata</taxon>
        <taxon>Gobiaria</taxon>
        <taxon>Gobiiformes</taxon>
        <taxon>Gobioidei</taxon>
        <taxon>Gobiidae</taxon>
        <taxon>Gobionellinae</taxon>
        <taxon>Mugilogobius</taxon>
    </lineage>
</organism>
<sequence>MHVSEAPGYARVSYEDVVERGSISVSLCMAYVRMVMVWRETGYGQGKCCDARRARGRVELACAQISQAQRTA</sequence>
<proteinExistence type="predicted"/>
<dbReference type="Proteomes" id="UP001460270">
    <property type="component" value="Unassembled WGS sequence"/>
</dbReference>
<keyword evidence="2" id="KW-1185">Reference proteome</keyword>
<reference evidence="2" key="1">
    <citation type="submission" date="2024-04" db="EMBL/GenBank/DDBJ databases">
        <title>Salinicola lusitanus LLJ914,a marine bacterium isolated from the Okinawa Trough.</title>
        <authorList>
            <person name="Li J."/>
        </authorList>
    </citation>
    <scope>NUCLEOTIDE SEQUENCE [LARGE SCALE GENOMIC DNA]</scope>
</reference>
<gene>
    <name evidence="1" type="ORF">WMY93_003412</name>
</gene>
<evidence type="ECO:0000313" key="2">
    <source>
        <dbReference type="Proteomes" id="UP001460270"/>
    </source>
</evidence>
<comment type="caution">
    <text evidence="1">The sequence shown here is derived from an EMBL/GenBank/DDBJ whole genome shotgun (WGS) entry which is preliminary data.</text>
</comment>